<comment type="caution">
    <text evidence="2">The sequence shown here is derived from an EMBL/GenBank/DDBJ whole genome shotgun (WGS) entry which is preliminary data.</text>
</comment>
<evidence type="ECO:0000313" key="2">
    <source>
        <dbReference type="EMBL" id="KAJ5345741.1"/>
    </source>
</evidence>
<evidence type="ECO:0000259" key="1">
    <source>
        <dbReference type="SMART" id="SM00471"/>
    </source>
</evidence>
<dbReference type="PANTHER" id="PTHR11373">
    <property type="entry name" value="DEOXYNUCLEOSIDE TRIPHOSPHATE TRIPHOSPHOHYDROLASE"/>
    <property type="match status" value="1"/>
</dbReference>
<dbReference type="GO" id="GO:0008832">
    <property type="term" value="F:dGTPase activity"/>
    <property type="evidence" value="ECO:0007669"/>
    <property type="project" value="TreeGrafter"/>
</dbReference>
<feature type="domain" description="HD/PDEase" evidence="1">
    <location>
        <begin position="66"/>
        <end position="180"/>
    </location>
</feature>
<dbReference type="EMBL" id="JAPZBQ010000002">
    <property type="protein sequence ID" value="KAJ5345741.1"/>
    <property type="molecule type" value="Genomic_DNA"/>
</dbReference>
<dbReference type="Proteomes" id="UP001147695">
    <property type="component" value="Unassembled WGS sequence"/>
</dbReference>
<dbReference type="InterPro" id="IPR003607">
    <property type="entry name" value="HD/PDEase_dom"/>
</dbReference>
<dbReference type="GO" id="GO:0006203">
    <property type="term" value="P:dGTP catabolic process"/>
    <property type="evidence" value="ECO:0007669"/>
    <property type="project" value="TreeGrafter"/>
</dbReference>
<protein>
    <recommendedName>
        <fullName evidence="1">HD/PDEase domain-containing protein</fullName>
    </recommendedName>
</protein>
<dbReference type="AlphaFoldDB" id="A0A9W9QU59"/>
<dbReference type="FunFam" id="1.10.3210.10:FF:000026">
    <property type="entry name" value="Metal-dependent phosphohydrolase"/>
    <property type="match status" value="1"/>
</dbReference>
<dbReference type="SUPFAM" id="SSF109604">
    <property type="entry name" value="HD-domain/PDEase-like"/>
    <property type="match status" value="1"/>
</dbReference>
<proteinExistence type="predicted"/>
<dbReference type="GO" id="GO:0005634">
    <property type="term" value="C:nucleus"/>
    <property type="evidence" value="ECO:0007669"/>
    <property type="project" value="TreeGrafter"/>
</dbReference>
<reference evidence="2" key="1">
    <citation type="submission" date="2022-12" db="EMBL/GenBank/DDBJ databases">
        <authorList>
            <person name="Petersen C."/>
        </authorList>
    </citation>
    <scope>NUCLEOTIDE SEQUENCE</scope>
    <source>
        <strain evidence="2">IBT 35673</strain>
    </source>
</reference>
<dbReference type="InterPro" id="IPR050135">
    <property type="entry name" value="dGTPase-like"/>
</dbReference>
<accession>A0A9W9QU59</accession>
<dbReference type="CDD" id="cd00077">
    <property type="entry name" value="HDc"/>
    <property type="match status" value="1"/>
</dbReference>
<evidence type="ECO:0000313" key="3">
    <source>
        <dbReference type="Proteomes" id="UP001147695"/>
    </source>
</evidence>
<organism evidence="2 3">
    <name type="scientific">Penicillium brevicompactum</name>
    <dbReference type="NCBI Taxonomy" id="5074"/>
    <lineage>
        <taxon>Eukaryota</taxon>
        <taxon>Fungi</taxon>
        <taxon>Dikarya</taxon>
        <taxon>Ascomycota</taxon>
        <taxon>Pezizomycotina</taxon>
        <taxon>Eurotiomycetes</taxon>
        <taxon>Eurotiomycetidae</taxon>
        <taxon>Eurotiales</taxon>
        <taxon>Aspergillaceae</taxon>
        <taxon>Penicillium</taxon>
    </lineage>
</organism>
<dbReference type="Gene3D" id="1.10.3210.10">
    <property type="entry name" value="Hypothetical protein af1432"/>
    <property type="match status" value="1"/>
</dbReference>
<name>A0A9W9QU59_PENBR</name>
<reference evidence="2" key="2">
    <citation type="journal article" date="2023" name="IMA Fungus">
        <title>Comparative genomic study of the Penicillium genus elucidates a diverse pangenome and 15 lateral gene transfer events.</title>
        <authorList>
            <person name="Petersen C."/>
            <person name="Sorensen T."/>
            <person name="Nielsen M.R."/>
            <person name="Sondergaard T.E."/>
            <person name="Sorensen J.L."/>
            <person name="Fitzpatrick D.A."/>
            <person name="Frisvad J.C."/>
            <person name="Nielsen K.L."/>
        </authorList>
    </citation>
    <scope>NUCLEOTIDE SEQUENCE</scope>
    <source>
        <strain evidence="2">IBT 35673</strain>
    </source>
</reference>
<dbReference type="SMART" id="SM00471">
    <property type="entry name" value="HDc"/>
    <property type="match status" value="1"/>
</dbReference>
<sequence>MSPSTSAGIFQTHELIENHSILIRDEIYGEELVHEPVLVELLQSPEVQRLQGISQHGVTGFLGLTPRVTRLEHSVGACILVRRVGATIEEQVAALLHDISHTTLSHVMDFALSKPGEGSYHEVHKKRYLVTTRLPEILARHGISQSVFEEEVFPLVEMPAPQLCADRLDYALRDTVSFNELSIEDARRVLTSLKAFPSATATGRLLVLDDPHIALILSRAYISADKEVWSSPAHIDIYQRTGQVIGELVQAGSVDDMVLWQMSDSEFWTLLRQAANPEQLYAINRLEEERVPKDIGLQLPHCAKIRTLDPDIWQGGETQPLPLSTVLPMWGKSDSSTFSVVLRIDNDYFIVESRADTEHQYSSKMW</sequence>
<dbReference type="PANTHER" id="PTHR11373:SF4">
    <property type="entry name" value="DEOXYNUCLEOSIDE TRIPHOSPHATE TRIPHOSPHOHYDROLASE SAMHD1"/>
    <property type="match status" value="1"/>
</dbReference>
<gene>
    <name evidence="2" type="ORF">N7452_003745</name>
</gene>